<evidence type="ECO:0000313" key="10">
    <source>
        <dbReference type="EMBL" id="MBB5176632.1"/>
    </source>
</evidence>
<feature type="domain" description="Lysidine-tRNA(Ile) synthetase C-terminal" evidence="9">
    <location>
        <begin position="320"/>
        <end position="390"/>
    </location>
</feature>
<dbReference type="NCBIfam" id="TIGR02432">
    <property type="entry name" value="lysidine_TilS_N"/>
    <property type="match status" value="1"/>
</dbReference>
<dbReference type="SUPFAM" id="SSF56037">
    <property type="entry name" value="PheT/TilS domain"/>
    <property type="match status" value="1"/>
</dbReference>
<dbReference type="AlphaFoldDB" id="A0A9Q2D0K2"/>
<proteinExistence type="inferred from homology"/>
<evidence type="ECO:0000256" key="8">
    <source>
        <dbReference type="HAMAP-Rule" id="MF_01161"/>
    </source>
</evidence>
<evidence type="ECO:0000256" key="2">
    <source>
        <dbReference type="ARBA" id="ARBA00022490"/>
    </source>
</evidence>
<evidence type="ECO:0000256" key="3">
    <source>
        <dbReference type="ARBA" id="ARBA00022598"/>
    </source>
</evidence>
<name>A0A9Q2D0K2_9STAP</name>
<dbReference type="PANTHER" id="PTHR43033:SF1">
    <property type="entry name" value="TRNA(ILE)-LYSIDINE SYNTHASE-RELATED"/>
    <property type="match status" value="1"/>
</dbReference>
<comment type="similarity">
    <text evidence="8">Belongs to the tRNA(Ile)-lysidine synthase family.</text>
</comment>
<evidence type="ECO:0000256" key="6">
    <source>
        <dbReference type="ARBA" id="ARBA00022840"/>
    </source>
</evidence>
<evidence type="ECO:0000256" key="1">
    <source>
        <dbReference type="ARBA" id="ARBA00004496"/>
    </source>
</evidence>
<protein>
    <recommendedName>
        <fullName evidence="8">tRNA(Ile)-lysidine synthase</fullName>
        <ecNumber evidence="8">6.3.4.19</ecNumber>
    </recommendedName>
    <alternativeName>
        <fullName evidence="8">tRNA(Ile)-2-lysyl-cytidine synthase</fullName>
    </alternativeName>
    <alternativeName>
        <fullName evidence="8">tRNA(Ile)-lysidine synthetase</fullName>
    </alternativeName>
</protein>
<dbReference type="Pfam" id="PF11734">
    <property type="entry name" value="TilS_C"/>
    <property type="match status" value="1"/>
</dbReference>
<sequence length="399" mass="47153">MVKLNVSWKPSDDIALALSGGIDSMVLYNLLKTTYKDTYRKLYIFHVNHGARIESFDEEKALKKRVERDGFKFLSTTLNIEKFSQQKGRLLRYEFFFQEMRNNNIQYCLTAHHKDDDFESIIFELLTSRYLHGVGIKEIYKRFVRPMLNVRLKEIETYAHNYNVTYFLDQTNETNDYTRNYIRHEILTHVDSHEALHLESLTAFKEDYNALVALAKSEAEAFLKRPFKRSQFNQCRHILKVYILSIWLKVSRTYIEEIIRRLDSNESQFELPIGHKMFVCSYDNCYIREDKTYKTHLTIDSTGTYEFNGYKISVKGLRGLTVRTFQNGDRVKLKDVGTKKVSRLFIDKKISNDKRKTMPIIVDENGRIIAVGEIYNIIKLLNKDNREVNLTIEEINYDA</sequence>
<dbReference type="HAMAP" id="MF_01161">
    <property type="entry name" value="tRNA_Ile_lys_synt"/>
    <property type="match status" value="1"/>
</dbReference>
<dbReference type="PANTHER" id="PTHR43033">
    <property type="entry name" value="TRNA(ILE)-LYSIDINE SYNTHASE-RELATED"/>
    <property type="match status" value="1"/>
</dbReference>
<comment type="catalytic activity">
    <reaction evidence="7 8">
        <text>cytidine(34) in tRNA(Ile2) + L-lysine + ATP = lysidine(34) in tRNA(Ile2) + AMP + diphosphate + H(+)</text>
        <dbReference type="Rhea" id="RHEA:43744"/>
        <dbReference type="Rhea" id="RHEA-COMP:10625"/>
        <dbReference type="Rhea" id="RHEA-COMP:10670"/>
        <dbReference type="ChEBI" id="CHEBI:15378"/>
        <dbReference type="ChEBI" id="CHEBI:30616"/>
        <dbReference type="ChEBI" id="CHEBI:32551"/>
        <dbReference type="ChEBI" id="CHEBI:33019"/>
        <dbReference type="ChEBI" id="CHEBI:82748"/>
        <dbReference type="ChEBI" id="CHEBI:83665"/>
        <dbReference type="ChEBI" id="CHEBI:456215"/>
        <dbReference type="EC" id="6.3.4.19"/>
    </reaction>
</comment>
<feature type="binding site" evidence="8">
    <location>
        <begin position="19"/>
        <end position="24"/>
    </location>
    <ligand>
        <name>ATP</name>
        <dbReference type="ChEBI" id="CHEBI:30616"/>
    </ligand>
</feature>
<dbReference type="InterPro" id="IPR012796">
    <property type="entry name" value="Lysidine-tRNA-synth_C"/>
</dbReference>
<dbReference type="Gene3D" id="3.40.50.620">
    <property type="entry name" value="HUPs"/>
    <property type="match status" value="1"/>
</dbReference>
<dbReference type="EMBL" id="JACHHF010000010">
    <property type="protein sequence ID" value="MBB5176632.1"/>
    <property type="molecule type" value="Genomic_DNA"/>
</dbReference>
<comment type="subcellular location">
    <subcellularLocation>
        <location evidence="1 8">Cytoplasm</location>
    </subcellularLocation>
</comment>
<dbReference type="RefSeq" id="WP_183675404.1">
    <property type="nucleotide sequence ID" value="NZ_CBCRYX010000006.1"/>
</dbReference>
<dbReference type="Proteomes" id="UP000579136">
    <property type="component" value="Unassembled WGS sequence"/>
</dbReference>
<evidence type="ECO:0000256" key="7">
    <source>
        <dbReference type="ARBA" id="ARBA00048539"/>
    </source>
</evidence>
<dbReference type="GO" id="GO:0005524">
    <property type="term" value="F:ATP binding"/>
    <property type="evidence" value="ECO:0007669"/>
    <property type="project" value="UniProtKB-UniRule"/>
</dbReference>
<dbReference type="Pfam" id="PF01171">
    <property type="entry name" value="ATP_bind_3"/>
    <property type="match status" value="1"/>
</dbReference>
<gene>
    <name evidence="8" type="primary">tilS</name>
    <name evidence="10" type="ORF">HNQ45_001520</name>
</gene>
<evidence type="ECO:0000259" key="9">
    <source>
        <dbReference type="SMART" id="SM00977"/>
    </source>
</evidence>
<dbReference type="EC" id="6.3.4.19" evidence="8"/>
<dbReference type="CDD" id="cd01992">
    <property type="entry name" value="TilS_N"/>
    <property type="match status" value="1"/>
</dbReference>
<evidence type="ECO:0000256" key="5">
    <source>
        <dbReference type="ARBA" id="ARBA00022741"/>
    </source>
</evidence>
<dbReference type="GO" id="GO:0032267">
    <property type="term" value="F:tRNA(Ile)-lysidine synthase activity"/>
    <property type="evidence" value="ECO:0007669"/>
    <property type="project" value="UniProtKB-EC"/>
</dbReference>
<dbReference type="InterPro" id="IPR014729">
    <property type="entry name" value="Rossmann-like_a/b/a_fold"/>
</dbReference>
<keyword evidence="4 8" id="KW-0819">tRNA processing</keyword>
<dbReference type="NCBIfam" id="TIGR02433">
    <property type="entry name" value="lysidine_TilS_C"/>
    <property type="match status" value="1"/>
</dbReference>
<keyword evidence="2 8" id="KW-0963">Cytoplasm</keyword>
<evidence type="ECO:0000313" key="11">
    <source>
        <dbReference type="Proteomes" id="UP000579136"/>
    </source>
</evidence>
<keyword evidence="3 8" id="KW-0436">Ligase</keyword>
<comment type="domain">
    <text evidence="8">The N-terminal region contains the highly conserved SGGXDS motif, predicted to be a P-loop motif involved in ATP binding.</text>
</comment>
<dbReference type="SUPFAM" id="SSF52402">
    <property type="entry name" value="Adenine nucleotide alpha hydrolases-like"/>
    <property type="match status" value="1"/>
</dbReference>
<dbReference type="SMART" id="SM00977">
    <property type="entry name" value="TilS_C"/>
    <property type="match status" value="1"/>
</dbReference>
<keyword evidence="11" id="KW-1185">Reference proteome</keyword>
<dbReference type="GO" id="GO:0006400">
    <property type="term" value="P:tRNA modification"/>
    <property type="evidence" value="ECO:0007669"/>
    <property type="project" value="UniProtKB-UniRule"/>
</dbReference>
<reference evidence="10 11" key="1">
    <citation type="submission" date="2020-08" db="EMBL/GenBank/DDBJ databases">
        <title>Genomic Encyclopedia of Type Strains, Phase IV (KMG-IV): sequencing the most valuable type-strain genomes for metagenomic binning, comparative biology and taxonomic classification.</title>
        <authorList>
            <person name="Goeker M."/>
        </authorList>
    </citation>
    <scope>NUCLEOTIDE SEQUENCE [LARGE SCALE GENOMIC DNA]</scope>
    <source>
        <strain evidence="10 11">DSM 19163</strain>
    </source>
</reference>
<keyword evidence="5 8" id="KW-0547">Nucleotide-binding</keyword>
<keyword evidence="6 8" id="KW-0067">ATP-binding</keyword>
<dbReference type="GO" id="GO:0005737">
    <property type="term" value="C:cytoplasm"/>
    <property type="evidence" value="ECO:0007669"/>
    <property type="project" value="UniProtKB-SubCell"/>
</dbReference>
<comment type="caution">
    <text evidence="10">The sequence shown here is derived from an EMBL/GenBank/DDBJ whole genome shotgun (WGS) entry which is preliminary data.</text>
</comment>
<dbReference type="InterPro" id="IPR012795">
    <property type="entry name" value="tRNA_Ile_lys_synt_N"/>
</dbReference>
<dbReference type="InterPro" id="IPR012094">
    <property type="entry name" value="tRNA_Ile_lys_synt"/>
</dbReference>
<evidence type="ECO:0000256" key="4">
    <source>
        <dbReference type="ARBA" id="ARBA00022694"/>
    </source>
</evidence>
<dbReference type="InterPro" id="IPR011063">
    <property type="entry name" value="TilS/TtcA_N"/>
</dbReference>
<organism evidence="10 11">
    <name type="scientific">Nosocomiicoccus ampullae</name>
    <dbReference type="NCBI Taxonomy" id="489910"/>
    <lineage>
        <taxon>Bacteria</taxon>
        <taxon>Bacillati</taxon>
        <taxon>Bacillota</taxon>
        <taxon>Bacilli</taxon>
        <taxon>Bacillales</taxon>
        <taxon>Staphylococcaceae</taxon>
        <taxon>Nosocomiicoccus</taxon>
    </lineage>
</organism>
<comment type="function">
    <text evidence="8">Ligates lysine onto the cytidine present at position 34 of the AUA codon-specific tRNA(Ile) that contains the anticodon CAU, in an ATP-dependent manner. Cytidine is converted to lysidine, thus changing the amino acid specificity of the tRNA from methionine to isoleucine.</text>
</comment>
<accession>A0A9Q2D0K2</accession>